<gene>
    <name evidence="3" type="ORF">NliqN6_0116</name>
</gene>
<dbReference type="OrthoDB" id="291792at2759"/>
<proteinExistence type="predicted"/>
<feature type="region of interest" description="Disordered" evidence="1">
    <location>
        <begin position="1"/>
        <end position="102"/>
    </location>
</feature>
<reference evidence="3" key="1">
    <citation type="submission" date="2020-07" db="EMBL/GenBank/DDBJ databases">
        <title>Draft Genome Sequence of a Deep-Sea Yeast, Naganishia (Cryptococcus) liquefaciens strain N6.</title>
        <authorList>
            <person name="Han Y.W."/>
            <person name="Kajitani R."/>
            <person name="Morimoto H."/>
            <person name="Parhat M."/>
            <person name="Tsubouchi H."/>
            <person name="Bakenova O."/>
            <person name="Ogata M."/>
            <person name="Argunhan B."/>
            <person name="Aoki R."/>
            <person name="Kajiwara S."/>
            <person name="Itoh T."/>
            <person name="Iwasaki H."/>
        </authorList>
    </citation>
    <scope>NUCLEOTIDE SEQUENCE</scope>
    <source>
        <strain evidence="3">N6</strain>
    </source>
</reference>
<comment type="caution">
    <text evidence="3">The sequence shown here is derived from an EMBL/GenBank/DDBJ whole genome shotgun (WGS) entry which is preliminary data.</text>
</comment>
<keyword evidence="2" id="KW-1133">Transmembrane helix</keyword>
<keyword evidence="4" id="KW-1185">Reference proteome</keyword>
<dbReference type="PANTHER" id="PTHR12459:SF19">
    <property type="entry name" value="TRANSMEMBRANE PROTEIN 135 N-TERMINAL DOMAIN-CONTAINING PROTEIN"/>
    <property type="match status" value="1"/>
</dbReference>
<feature type="transmembrane region" description="Helical" evidence="2">
    <location>
        <begin position="116"/>
        <end position="137"/>
    </location>
</feature>
<organism evidence="3 4">
    <name type="scientific">Naganishia liquefaciens</name>
    <dbReference type="NCBI Taxonomy" id="104408"/>
    <lineage>
        <taxon>Eukaryota</taxon>
        <taxon>Fungi</taxon>
        <taxon>Dikarya</taxon>
        <taxon>Basidiomycota</taxon>
        <taxon>Agaricomycotina</taxon>
        <taxon>Tremellomycetes</taxon>
        <taxon>Filobasidiales</taxon>
        <taxon>Filobasidiaceae</taxon>
        <taxon>Naganishia</taxon>
    </lineage>
</organism>
<evidence type="ECO:0000256" key="2">
    <source>
        <dbReference type="SAM" id="Phobius"/>
    </source>
</evidence>
<dbReference type="InterPro" id="IPR026749">
    <property type="entry name" value="Tmem135"/>
</dbReference>
<accession>A0A8H3TMT1</accession>
<feature type="compositionally biased region" description="Basic and acidic residues" evidence="1">
    <location>
        <begin position="18"/>
        <end position="29"/>
    </location>
</feature>
<dbReference type="AlphaFoldDB" id="A0A8H3TMT1"/>
<evidence type="ECO:0000313" key="4">
    <source>
        <dbReference type="Proteomes" id="UP000620104"/>
    </source>
</evidence>
<evidence type="ECO:0008006" key="5">
    <source>
        <dbReference type="Google" id="ProtNLM"/>
    </source>
</evidence>
<dbReference type="EMBL" id="BLZA01000002">
    <property type="protein sequence ID" value="GHJ83714.1"/>
    <property type="molecule type" value="Genomic_DNA"/>
</dbReference>
<keyword evidence="2" id="KW-0812">Transmembrane</keyword>
<dbReference type="PANTHER" id="PTHR12459">
    <property type="entry name" value="TRANSMEMBRANE PROTEIN 135-RELATED"/>
    <property type="match status" value="1"/>
</dbReference>
<protein>
    <recommendedName>
        <fullName evidence="5">Transmembrane protein 135 N-terminal domain-containing protein</fullName>
    </recommendedName>
</protein>
<sequence length="620" mass="68429">MSDPPSDDALGSSSPASKDSELHIDHSVKADPLQDVPLASRPPNPYRITTTAPGPPVPHTNSNHDTMPRDLNTTETSDSQHKEEPSTPLPVEIPPRGESLPLPIIRNTRRSARRQFLQIFVLSYAAFQTINALGVLLRARKTTRTIRRALSVFFRAILRPNKSSLKSSTFFAAFPSFYRLLALRQNASDPTFLATALPIIVLGPLANLLPANLVTQINLYTLCAAGHASAIVLDARVRKGLAKWRDNAVKRGRDDDKVYVPYFMKSNGPSKVADRHFGFLDQQEARSIRAASFRVAEQCWDALSKGGGWWLFPLTQGLLLDTAVFESDCFPRSYRNVIVARSKRYLPSADSLGIPHESSLATALPAPSTLLTLLPQFTLPPLPHPRLPLVESSDPASLLTSHVLNTQYAPFLPLMQFAAPGHTRAMCATLHPLETSCTRNFIGSVCESAPSAFALVGGYSGAMMLARFKALRQDPRAALIKWLKGSIRGAAFVTLSISNAWAWVCVFQRLLSPGTLTRPRFGLGGMLAGLWIFLVPAARRLELGLYSVRLSMATLWKIGVKKGWWRSRSRLGFAPFALGLAILVHLKRRRLAPMQGWVGKGVTWLDAEWERKVEAESKRE</sequence>
<name>A0A8H3TMT1_9TREE</name>
<evidence type="ECO:0000313" key="3">
    <source>
        <dbReference type="EMBL" id="GHJ83714.1"/>
    </source>
</evidence>
<keyword evidence="2" id="KW-0472">Membrane</keyword>
<dbReference type="Proteomes" id="UP000620104">
    <property type="component" value="Unassembled WGS sequence"/>
</dbReference>
<evidence type="ECO:0000256" key="1">
    <source>
        <dbReference type="SAM" id="MobiDB-lite"/>
    </source>
</evidence>
<feature type="compositionally biased region" description="Polar residues" evidence="1">
    <location>
        <begin position="59"/>
        <end position="77"/>
    </location>
</feature>